<feature type="transmembrane region" description="Helical" evidence="7">
    <location>
        <begin position="226"/>
        <end position="246"/>
    </location>
</feature>
<dbReference type="EMBL" id="CP011058">
    <property type="protein sequence ID" value="AJY77386.1"/>
    <property type="molecule type" value="Genomic_DNA"/>
</dbReference>
<proteinExistence type="inferred from homology"/>
<accession>A0A0D5NQ51</accession>
<comment type="similarity">
    <text evidence="7">Belongs to the binding-protein-dependent transport system permease family.</text>
</comment>
<feature type="transmembrane region" description="Helical" evidence="7">
    <location>
        <begin position="20"/>
        <end position="38"/>
    </location>
</feature>
<dbReference type="Gene3D" id="1.10.3720.10">
    <property type="entry name" value="MetI-like"/>
    <property type="match status" value="1"/>
</dbReference>
<dbReference type="PANTHER" id="PTHR30151">
    <property type="entry name" value="ALKANE SULFONATE ABC TRANSPORTER-RELATED, MEMBRANE SUBUNIT"/>
    <property type="match status" value="1"/>
</dbReference>
<keyword evidence="3" id="KW-1003">Cell membrane</keyword>
<dbReference type="PATRIC" id="fig|1126833.4.peg.33"/>
<reference evidence="9 10" key="1">
    <citation type="journal article" date="2015" name="J. Biotechnol.">
        <title>Complete genome sequence of Paenibacillus beijingensis 7188(T) (=DSM 24997(T)), a novel rhizobacterium from jujube garden soil.</title>
        <authorList>
            <person name="Kwak Y."/>
            <person name="Shin J.H."/>
        </authorList>
    </citation>
    <scope>NUCLEOTIDE SEQUENCE [LARGE SCALE GENOMIC DNA]</scope>
    <source>
        <strain evidence="9 10">DSM 24997</strain>
    </source>
</reference>
<dbReference type="GO" id="GO:0005886">
    <property type="term" value="C:plasma membrane"/>
    <property type="evidence" value="ECO:0007669"/>
    <property type="project" value="UniProtKB-SubCell"/>
</dbReference>
<feature type="transmembrane region" description="Helical" evidence="7">
    <location>
        <begin position="132"/>
        <end position="151"/>
    </location>
</feature>
<evidence type="ECO:0000313" key="10">
    <source>
        <dbReference type="Proteomes" id="UP000032633"/>
    </source>
</evidence>
<keyword evidence="5 7" id="KW-1133">Transmembrane helix</keyword>
<keyword evidence="2 7" id="KW-0813">Transport</keyword>
<dbReference type="HOGENOM" id="CLU_046113_2_1_9"/>
<keyword evidence="4 7" id="KW-0812">Transmembrane</keyword>
<organism evidence="9 10">
    <name type="scientific">Paenibacillus beijingensis</name>
    <dbReference type="NCBI Taxonomy" id="1126833"/>
    <lineage>
        <taxon>Bacteria</taxon>
        <taxon>Bacillati</taxon>
        <taxon>Bacillota</taxon>
        <taxon>Bacilli</taxon>
        <taxon>Bacillales</taxon>
        <taxon>Paenibacillaceae</taxon>
        <taxon>Paenibacillus</taxon>
    </lineage>
</organism>
<dbReference type="STRING" id="1126833.VN24_00135"/>
<dbReference type="AlphaFoldDB" id="A0A0D5NQ51"/>
<evidence type="ECO:0000259" key="8">
    <source>
        <dbReference type="PROSITE" id="PS50928"/>
    </source>
</evidence>
<evidence type="ECO:0000256" key="2">
    <source>
        <dbReference type="ARBA" id="ARBA00022448"/>
    </source>
</evidence>
<dbReference type="PROSITE" id="PS50928">
    <property type="entry name" value="ABC_TM1"/>
    <property type="match status" value="1"/>
</dbReference>
<dbReference type="KEGG" id="pbj:VN24_00135"/>
<dbReference type="Proteomes" id="UP000032633">
    <property type="component" value="Chromosome"/>
</dbReference>
<evidence type="ECO:0000256" key="3">
    <source>
        <dbReference type="ARBA" id="ARBA00022475"/>
    </source>
</evidence>
<sequence length="264" mass="29709">MSNPNKWRFKWRLNSQSISVSLTLIALLVIWQLLYLVFSIPEYLVPSPISIAERFIQDAGPLMTHSSYTLGEVLLGFFLSVIIGIPIAILIVHSKYFANTIYPILIGIHCIPMVALAPLLVIWFGYELKTKVLIVFLISFFPVVINAVVGLQSMDKEMYRLGRSMRASELQIFTYFRLPKALPSMFGGFKVGITLSVVGAVVAEFVASSQGIGYLQLVANSQLDTTLEFCALFILAVMGIGLFYIVHFLERLAMPWYQDLKRRS</sequence>
<protein>
    <submittedName>
        <fullName evidence="9">ABC transporter permease</fullName>
    </submittedName>
</protein>
<keyword evidence="10" id="KW-1185">Reference proteome</keyword>
<dbReference type="InterPro" id="IPR000515">
    <property type="entry name" value="MetI-like"/>
</dbReference>
<dbReference type="PANTHER" id="PTHR30151:SF20">
    <property type="entry name" value="ABC TRANSPORTER PERMEASE PROTEIN HI_0355-RELATED"/>
    <property type="match status" value="1"/>
</dbReference>
<name>A0A0D5NQ51_9BACL</name>
<reference evidence="10" key="2">
    <citation type="submission" date="2015-03" db="EMBL/GenBank/DDBJ databases">
        <title>Genome sequence of Paenibacillus beijingensis strain DSM 24997T.</title>
        <authorList>
            <person name="Kwak Y."/>
            <person name="Shin J.-H."/>
        </authorList>
    </citation>
    <scope>NUCLEOTIDE SEQUENCE [LARGE SCALE GENOMIC DNA]</scope>
    <source>
        <strain evidence="10">DSM 24997</strain>
    </source>
</reference>
<dbReference type="GO" id="GO:0055085">
    <property type="term" value="P:transmembrane transport"/>
    <property type="evidence" value="ECO:0007669"/>
    <property type="project" value="InterPro"/>
</dbReference>
<keyword evidence="6 7" id="KW-0472">Membrane</keyword>
<evidence type="ECO:0000256" key="7">
    <source>
        <dbReference type="RuleBase" id="RU363032"/>
    </source>
</evidence>
<evidence type="ECO:0000256" key="1">
    <source>
        <dbReference type="ARBA" id="ARBA00004651"/>
    </source>
</evidence>
<evidence type="ECO:0000256" key="5">
    <source>
        <dbReference type="ARBA" id="ARBA00022989"/>
    </source>
</evidence>
<dbReference type="InterPro" id="IPR035906">
    <property type="entry name" value="MetI-like_sf"/>
</dbReference>
<comment type="subcellular location">
    <subcellularLocation>
        <location evidence="1 7">Cell membrane</location>
        <topology evidence="1 7">Multi-pass membrane protein</topology>
    </subcellularLocation>
</comment>
<gene>
    <name evidence="9" type="ORF">VN24_00135</name>
</gene>
<feature type="transmembrane region" description="Helical" evidence="7">
    <location>
        <begin position="73"/>
        <end position="92"/>
    </location>
</feature>
<feature type="transmembrane region" description="Helical" evidence="7">
    <location>
        <begin position="187"/>
        <end position="206"/>
    </location>
</feature>
<dbReference type="SUPFAM" id="SSF161098">
    <property type="entry name" value="MetI-like"/>
    <property type="match status" value="1"/>
</dbReference>
<evidence type="ECO:0000313" key="9">
    <source>
        <dbReference type="EMBL" id="AJY77386.1"/>
    </source>
</evidence>
<evidence type="ECO:0000256" key="4">
    <source>
        <dbReference type="ARBA" id="ARBA00022692"/>
    </source>
</evidence>
<feature type="transmembrane region" description="Helical" evidence="7">
    <location>
        <begin position="104"/>
        <end position="126"/>
    </location>
</feature>
<evidence type="ECO:0000256" key="6">
    <source>
        <dbReference type="ARBA" id="ARBA00023136"/>
    </source>
</evidence>
<feature type="domain" description="ABC transmembrane type-1" evidence="8">
    <location>
        <begin position="66"/>
        <end position="250"/>
    </location>
</feature>
<dbReference type="Pfam" id="PF00528">
    <property type="entry name" value="BPD_transp_1"/>
    <property type="match status" value="1"/>
</dbReference>
<dbReference type="CDD" id="cd06261">
    <property type="entry name" value="TM_PBP2"/>
    <property type="match status" value="1"/>
</dbReference>